<evidence type="ECO:0000256" key="12">
    <source>
        <dbReference type="ARBA" id="ARBA00023033"/>
    </source>
</evidence>
<dbReference type="FunFam" id="1.10.630.10:FF:000042">
    <property type="entry name" value="Cytochrome P450"/>
    <property type="match status" value="1"/>
</dbReference>
<keyword evidence="12 16" id="KW-0503">Monooxygenase</keyword>
<keyword evidence="8" id="KW-0256">Endoplasmic reticulum</keyword>
<keyword evidence="17" id="KW-1133">Transmembrane helix</keyword>
<evidence type="ECO:0000313" key="18">
    <source>
        <dbReference type="EMBL" id="AZJ25122.1"/>
    </source>
</evidence>
<dbReference type="EMBL" id="MF574709">
    <property type="protein sequence ID" value="AZJ25122.1"/>
    <property type="molecule type" value="mRNA"/>
</dbReference>
<dbReference type="SUPFAM" id="SSF48264">
    <property type="entry name" value="Cytochrome P450"/>
    <property type="match status" value="1"/>
</dbReference>
<organism evidence="18">
    <name type="scientific">Cydia pomonella</name>
    <name type="common">Codling moth</name>
    <dbReference type="NCBI Taxonomy" id="82600"/>
    <lineage>
        <taxon>Eukaryota</taxon>
        <taxon>Metazoa</taxon>
        <taxon>Ecdysozoa</taxon>
        <taxon>Arthropoda</taxon>
        <taxon>Hexapoda</taxon>
        <taxon>Insecta</taxon>
        <taxon>Pterygota</taxon>
        <taxon>Neoptera</taxon>
        <taxon>Endopterygota</taxon>
        <taxon>Lepidoptera</taxon>
        <taxon>Glossata</taxon>
        <taxon>Ditrysia</taxon>
        <taxon>Tortricoidea</taxon>
        <taxon>Tortricidae</taxon>
        <taxon>Olethreutinae</taxon>
        <taxon>Grapholitini</taxon>
        <taxon>Cydia</taxon>
    </lineage>
</organism>
<dbReference type="PRINTS" id="PR00385">
    <property type="entry name" value="P450"/>
</dbReference>
<evidence type="ECO:0000256" key="13">
    <source>
        <dbReference type="ARBA" id="ARBA00023136"/>
    </source>
</evidence>
<evidence type="ECO:0000256" key="11">
    <source>
        <dbReference type="ARBA" id="ARBA00023004"/>
    </source>
</evidence>
<dbReference type="GO" id="GO:0005506">
    <property type="term" value="F:iron ion binding"/>
    <property type="evidence" value="ECO:0007669"/>
    <property type="project" value="InterPro"/>
</dbReference>
<dbReference type="InterPro" id="IPR001128">
    <property type="entry name" value="Cyt_P450"/>
</dbReference>
<evidence type="ECO:0000256" key="8">
    <source>
        <dbReference type="ARBA" id="ARBA00022824"/>
    </source>
</evidence>
<keyword evidence="11 15" id="KW-0408">Iron</keyword>
<evidence type="ECO:0000256" key="15">
    <source>
        <dbReference type="PIRSR" id="PIRSR602401-1"/>
    </source>
</evidence>
<dbReference type="InterPro" id="IPR050476">
    <property type="entry name" value="Insect_CytP450_Detox"/>
</dbReference>
<dbReference type="EC" id="1.14.14.1" evidence="5"/>
<accession>A0A8D4T9X2</accession>
<evidence type="ECO:0000256" key="4">
    <source>
        <dbReference type="ARBA" id="ARBA00010617"/>
    </source>
</evidence>
<dbReference type="GO" id="GO:0005789">
    <property type="term" value="C:endoplasmic reticulum membrane"/>
    <property type="evidence" value="ECO:0007669"/>
    <property type="project" value="UniProtKB-SubCell"/>
</dbReference>
<comment type="cofactor">
    <cofactor evidence="1 15">
        <name>heme</name>
        <dbReference type="ChEBI" id="CHEBI:30413"/>
    </cofactor>
</comment>
<evidence type="ECO:0000256" key="5">
    <source>
        <dbReference type="ARBA" id="ARBA00012109"/>
    </source>
</evidence>
<evidence type="ECO:0000256" key="17">
    <source>
        <dbReference type="SAM" id="Phobius"/>
    </source>
</evidence>
<dbReference type="GO" id="GO:0020037">
    <property type="term" value="F:heme binding"/>
    <property type="evidence" value="ECO:0007669"/>
    <property type="project" value="InterPro"/>
</dbReference>
<evidence type="ECO:0000256" key="3">
    <source>
        <dbReference type="ARBA" id="ARBA00004406"/>
    </source>
</evidence>
<evidence type="ECO:0000256" key="6">
    <source>
        <dbReference type="ARBA" id="ARBA00022617"/>
    </source>
</evidence>
<sequence>MHINSGTKQIIFFVLEEWKLILFLTLIFSLYMYYTSTFEFFEQKGIKFMKPYPVVGNLGSRMMAKKSFHEFQYEIYNFFKGNPYGGIFEGRRPCLYVLDPELIKAITIRDFEHFVDRNTLNSNEPRYLSQSLLNLKGSEWKGVRSTLTPAFSSARLKNMLPLIDVCTEQMVQFLKQYDKQDVEMKDTMGHFTLEVIGACAFGIKCDALTNENANFIKIAEKFNYMSKSKRMMIFFFLIFAPKMLRYFNISFMNEESTRELVTILKAAKKERRSGDYKRNDFLQLLIDGANKENIDADGTKSGTLLDDDTIDAQSLLFLIAGYETSSTLLSFAIHMLATKPDIQEKLRAHVTELTEGKEMSYELLSQMSYLEGFLLETLRLFPPVARVDRVCTKKYTLPGTPVEINVGDVVAIPVYGIHTDPDIYPQPEEFRPERFIGEEKKNRPAHLFLAFGTGPRNCIGLRFAMYSAKLAMVSLLKNFKFTTCPKTKDPIKFDKRGFLLKADLWVRIESL</sequence>
<dbReference type="InterPro" id="IPR017972">
    <property type="entry name" value="Cyt_P450_CS"/>
</dbReference>
<evidence type="ECO:0000256" key="1">
    <source>
        <dbReference type="ARBA" id="ARBA00001971"/>
    </source>
</evidence>
<dbReference type="GO" id="GO:0016712">
    <property type="term" value="F:oxidoreductase activity, acting on paired donors, with incorporation or reduction of molecular oxygen, reduced flavin or flavoprotein as one donor, and incorporation of one atom of oxygen"/>
    <property type="evidence" value="ECO:0007669"/>
    <property type="project" value="UniProtKB-EC"/>
</dbReference>
<keyword evidence="9" id="KW-0492">Microsome</keyword>
<feature type="binding site" description="axial binding residue" evidence="15">
    <location>
        <position position="458"/>
    </location>
    <ligand>
        <name>heme</name>
        <dbReference type="ChEBI" id="CHEBI:30413"/>
    </ligand>
    <ligandPart>
        <name>Fe</name>
        <dbReference type="ChEBI" id="CHEBI:18248"/>
    </ligandPart>
</feature>
<evidence type="ECO:0000256" key="10">
    <source>
        <dbReference type="ARBA" id="ARBA00023002"/>
    </source>
</evidence>
<keyword evidence="7 15" id="KW-0479">Metal-binding</keyword>
<evidence type="ECO:0000256" key="9">
    <source>
        <dbReference type="ARBA" id="ARBA00022848"/>
    </source>
</evidence>
<dbReference type="PANTHER" id="PTHR24292:SF54">
    <property type="entry name" value="CYP9F3-RELATED"/>
    <property type="match status" value="1"/>
</dbReference>
<reference evidence="18" key="1">
    <citation type="submission" date="2017-07" db="EMBL/GenBank/DDBJ databases">
        <title>Identification of CYP9s from Cydia pomonella.</title>
        <authorList>
            <person name="Chen Y."/>
            <person name="Wang W."/>
            <person name="Yang X.-Q."/>
        </authorList>
    </citation>
    <scope>NUCLEOTIDE SEQUENCE</scope>
</reference>
<evidence type="ECO:0000256" key="2">
    <source>
        <dbReference type="ARBA" id="ARBA00004174"/>
    </source>
</evidence>
<keyword evidence="13 17" id="KW-0472">Membrane</keyword>
<comment type="similarity">
    <text evidence="4 16">Belongs to the cytochrome P450 family.</text>
</comment>
<dbReference type="PANTHER" id="PTHR24292">
    <property type="entry name" value="CYTOCHROME P450"/>
    <property type="match status" value="1"/>
</dbReference>
<dbReference type="InterPro" id="IPR002401">
    <property type="entry name" value="Cyt_P450_E_grp-I"/>
</dbReference>
<gene>
    <name evidence="18" type="primary">CYP354A22</name>
</gene>
<evidence type="ECO:0000256" key="16">
    <source>
        <dbReference type="RuleBase" id="RU000461"/>
    </source>
</evidence>
<dbReference type="AlphaFoldDB" id="A0A8D4T9X2"/>
<evidence type="ECO:0000256" key="7">
    <source>
        <dbReference type="ARBA" id="ARBA00022723"/>
    </source>
</evidence>
<dbReference type="CDD" id="cd11056">
    <property type="entry name" value="CYP6-like"/>
    <property type="match status" value="1"/>
</dbReference>
<keyword evidence="6 15" id="KW-0349">Heme</keyword>
<evidence type="ECO:0000256" key="14">
    <source>
        <dbReference type="ARBA" id="ARBA00047827"/>
    </source>
</evidence>
<proteinExistence type="evidence at transcript level"/>
<dbReference type="Pfam" id="PF00067">
    <property type="entry name" value="p450"/>
    <property type="match status" value="1"/>
</dbReference>
<comment type="subcellular location">
    <subcellularLocation>
        <location evidence="3">Endoplasmic reticulum membrane</location>
        <topology evidence="3">Peripheral membrane protein</topology>
    </subcellularLocation>
    <subcellularLocation>
        <location evidence="2">Microsome membrane</location>
        <topology evidence="2">Peripheral membrane protein</topology>
    </subcellularLocation>
</comment>
<comment type="catalytic activity">
    <reaction evidence="14">
        <text>an organic molecule + reduced [NADPH--hemoprotein reductase] + O2 = an alcohol + oxidized [NADPH--hemoprotein reductase] + H2O + H(+)</text>
        <dbReference type="Rhea" id="RHEA:17149"/>
        <dbReference type="Rhea" id="RHEA-COMP:11964"/>
        <dbReference type="Rhea" id="RHEA-COMP:11965"/>
        <dbReference type="ChEBI" id="CHEBI:15377"/>
        <dbReference type="ChEBI" id="CHEBI:15378"/>
        <dbReference type="ChEBI" id="CHEBI:15379"/>
        <dbReference type="ChEBI" id="CHEBI:30879"/>
        <dbReference type="ChEBI" id="CHEBI:57618"/>
        <dbReference type="ChEBI" id="CHEBI:58210"/>
        <dbReference type="ChEBI" id="CHEBI:142491"/>
        <dbReference type="EC" id="1.14.14.1"/>
    </reaction>
</comment>
<dbReference type="Gene3D" id="1.10.630.10">
    <property type="entry name" value="Cytochrome P450"/>
    <property type="match status" value="1"/>
</dbReference>
<dbReference type="PROSITE" id="PS00086">
    <property type="entry name" value="CYTOCHROME_P450"/>
    <property type="match status" value="1"/>
</dbReference>
<keyword evidence="10 16" id="KW-0560">Oxidoreductase</keyword>
<keyword evidence="17" id="KW-0812">Transmembrane</keyword>
<name>A0A8D4T9X2_CYDPO</name>
<dbReference type="PRINTS" id="PR00463">
    <property type="entry name" value="EP450I"/>
</dbReference>
<dbReference type="InterPro" id="IPR036396">
    <property type="entry name" value="Cyt_P450_sf"/>
</dbReference>
<feature type="transmembrane region" description="Helical" evidence="17">
    <location>
        <begin position="20"/>
        <end position="41"/>
    </location>
</feature>
<protein>
    <recommendedName>
        <fullName evidence="5">unspecific monooxygenase</fullName>
        <ecNumber evidence="5">1.14.14.1</ecNumber>
    </recommendedName>
</protein>